<keyword evidence="7 8" id="KW-0408">Iron</keyword>
<dbReference type="Pfam" id="PF13442">
    <property type="entry name" value="Cytochrome_CBB3"/>
    <property type="match status" value="1"/>
</dbReference>
<dbReference type="EMBL" id="CP032382">
    <property type="protein sequence ID" value="AYB33531.1"/>
    <property type="molecule type" value="Genomic_DNA"/>
</dbReference>
<evidence type="ECO:0000256" key="3">
    <source>
        <dbReference type="ARBA" id="ARBA00022617"/>
    </source>
</evidence>
<proteinExistence type="inferred from homology"/>
<dbReference type="Proteomes" id="UP000266183">
    <property type="component" value="Chromosome"/>
</dbReference>
<evidence type="ECO:0000256" key="1">
    <source>
        <dbReference type="ARBA" id="ARBA00001931"/>
    </source>
</evidence>
<name>A0A385ST85_9BACT</name>
<evidence type="ECO:0000256" key="2">
    <source>
        <dbReference type="ARBA" id="ARBA00008156"/>
    </source>
</evidence>
<dbReference type="InterPro" id="IPR002372">
    <property type="entry name" value="PQQ_rpt_dom"/>
</dbReference>
<dbReference type="GO" id="GO:0009055">
    <property type="term" value="F:electron transfer activity"/>
    <property type="evidence" value="ECO:0007669"/>
    <property type="project" value="InterPro"/>
</dbReference>
<dbReference type="GO" id="GO:0016614">
    <property type="term" value="F:oxidoreductase activity, acting on CH-OH group of donors"/>
    <property type="evidence" value="ECO:0007669"/>
    <property type="project" value="InterPro"/>
</dbReference>
<comment type="similarity">
    <text evidence="2">Belongs to the bacterial PQQ dehydrogenase family.</text>
</comment>
<evidence type="ECO:0000256" key="8">
    <source>
        <dbReference type="PROSITE-ProRule" id="PRU00433"/>
    </source>
</evidence>
<dbReference type="Gene3D" id="2.140.10.10">
    <property type="entry name" value="Quinoprotein alcohol dehydrogenase-like superfamily"/>
    <property type="match status" value="2"/>
</dbReference>
<accession>A0A385ST85</accession>
<reference evidence="11" key="1">
    <citation type="submission" date="2018-09" db="EMBL/GenBank/DDBJ databases">
        <title>Chryseolinea sp. KIS68-18 isolated from soil.</title>
        <authorList>
            <person name="Weon H.-Y."/>
            <person name="Kwon S.-W."/>
            <person name="Lee S.A."/>
        </authorList>
    </citation>
    <scope>NUCLEOTIDE SEQUENCE [LARGE SCALE GENOMIC DNA]</scope>
    <source>
        <strain evidence="11">KIS68-18</strain>
    </source>
</reference>
<dbReference type="InterPro" id="IPR017511">
    <property type="entry name" value="PQQ_mDH"/>
</dbReference>
<evidence type="ECO:0000259" key="9">
    <source>
        <dbReference type="PROSITE" id="PS51007"/>
    </source>
</evidence>
<evidence type="ECO:0000256" key="7">
    <source>
        <dbReference type="ARBA" id="ARBA00023004"/>
    </source>
</evidence>
<feature type="domain" description="Cytochrome c" evidence="9">
    <location>
        <begin position="494"/>
        <end position="568"/>
    </location>
</feature>
<dbReference type="Pfam" id="PF01011">
    <property type="entry name" value="PQQ"/>
    <property type="match status" value="2"/>
</dbReference>
<dbReference type="GO" id="GO:0020037">
    <property type="term" value="F:heme binding"/>
    <property type="evidence" value="ECO:0007669"/>
    <property type="project" value="InterPro"/>
</dbReference>
<evidence type="ECO:0000313" key="10">
    <source>
        <dbReference type="EMBL" id="AYB33531.1"/>
    </source>
</evidence>
<dbReference type="SUPFAM" id="SSF50998">
    <property type="entry name" value="Quinoprotein alcohol dehydrogenase-like"/>
    <property type="match status" value="1"/>
</dbReference>
<keyword evidence="4 8" id="KW-0479">Metal-binding</keyword>
<dbReference type="InterPro" id="IPR011047">
    <property type="entry name" value="Quinoprotein_ADH-like_sf"/>
</dbReference>
<evidence type="ECO:0000313" key="11">
    <source>
        <dbReference type="Proteomes" id="UP000266183"/>
    </source>
</evidence>
<evidence type="ECO:0000256" key="5">
    <source>
        <dbReference type="ARBA" id="ARBA00022729"/>
    </source>
</evidence>
<gene>
    <name evidence="10" type="ORF">D4L85_24385</name>
</gene>
<keyword evidence="6" id="KW-0560">Oxidoreductase</keyword>
<dbReference type="Gene3D" id="1.10.760.10">
    <property type="entry name" value="Cytochrome c-like domain"/>
    <property type="match status" value="1"/>
</dbReference>
<dbReference type="GO" id="GO:0046872">
    <property type="term" value="F:metal ion binding"/>
    <property type="evidence" value="ECO:0007669"/>
    <property type="project" value="UniProtKB-KW"/>
</dbReference>
<dbReference type="PANTHER" id="PTHR32303">
    <property type="entry name" value="QUINOPROTEIN ALCOHOL DEHYDROGENASE (CYTOCHROME C)"/>
    <property type="match status" value="1"/>
</dbReference>
<dbReference type="CDD" id="cd10280">
    <property type="entry name" value="PQQ_mGDH"/>
    <property type="match status" value="1"/>
</dbReference>
<dbReference type="InterPro" id="IPR036909">
    <property type="entry name" value="Cyt_c-like_dom_sf"/>
</dbReference>
<organism evidence="10 11">
    <name type="scientific">Chryseolinea soli</name>
    <dbReference type="NCBI Taxonomy" id="2321403"/>
    <lineage>
        <taxon>Bacteria</taxon>
        <taxon>Pseudomonadati</taxon>
        <taxon>Bacteroidota</taxon>
        <taxon>Cytophagia</taxon>
        <taxon>Cytophagales</taxon>
        <taxon>Fulvivirgaceae</taxon>
        <taxon>Chryseolinea</taxon>
    </lineage>
</organism>
<comment type="cofactor">
    <cofactor evidence="1">
        <name>pyrroloquinoline quinone</name>
        <dbReference type="ChEBI" id="CHEBI:58442"/>
    </cofactor>
</comment>
<dbReference type="SUPFAM" id="SSF46626">
    <property type="entry name" value="Cytochrome c"/>
    <property type="match status" value="1"/>
</dbReference>
<keyword evidence="11" id="KW-1185">Reference proteome</keyword>
<dbReference type="PANTHER" id="PTHR32303:SF4">
    <property type="entry name" value="QUINOPROTEIN GLUCOSE DEHYDROGENASE"/>
    <property type="match status" value="1"/>
</dbReference>
<dbReference type="InterPro" id="IPR018391">
    <property type="entry name" value="PQQ_b-propeller_rpt"/>
</dbReference>
<dbReference type="PROSITE" id="PS51007">
    <property type="entry name" value="CYTC"/>
    <property type="match status" value="1"/>
</dbReference>
<dbReference type="SMART" id="SM00564">
    <property type="entry name" value="PQQ"/>
    <property type="match status" value="5"/>
</dbReference>
<keyword evidence="3 8" id="KW-0349">Heme</keyword>
<evidence type="ECO:0000256" key="6">
    <source>
        <dbReference type="ARBA" id="ARBA00023002"/>
    </source>
</evidence>
<protein>
    <submittedName>
        <fullName evidence="10">Pyrroloquinoline quinone-dependent dehydrogenase</fullName>
    </submittedName>
</protein>
<dbReference type="GO" id="GO:0016020">
    <property type="term" value="C:membrane"/>
    <property type="evidence" value="ECO:0007669"/>
    <property type="project" value="InterPro"/>
</dbReference>
<evidence type="ECO:0000256" key="4">
    <source>
        <dbReference type="ARBA" id="ARBA00022723"/>
    </source>
</evidence>
<dbReference type="AlphaFoldDB" id="A0A385ST85"/>
<sequence length="722" mass="79101">MDNSARADAGLEAPFIRQYNRYRKSMTNSRIKRLLSGCLSLAFLWACSPDKQNTASTWPTFGHDVSNSKFSALTAIDTANVTQLKEAWRFEDSTDGGGVYFNPVMMDNRVIGLMPSNKLVAMDAATGKRLWEFAPDSSDISNWSKGMTYHAGNPDRIFLISGGTLYSINAENGTVMKDFGHNGRVDFYEGLEVTDAMRAQVAVSSNAPGVVYNDLFIVGCKVPDELPSTPGDIRAFNINTGKLEWVFHVIPKPGEFGADTWSPNARERNGGANCWGGMALDEKRGIVFVPTASPSFDFYGADRPGQNLFANCLLALEAKTGKRIWHFQTTHHDLWDRDNGSPPNLVTVKRDGKAIDAVALVTKMGFLFLFDRETGESLFEVKEVPVDTVSRMPGEKPWPTQPIPVNPPFARQGYQEKFFGGSSAWIKEEIAKNKYKTGIYEPPSMEGSIILPTAHGGSNWGGAAVNPQTNILFVNAIDMPWILKLTDLKKIREANQLNPEILYRTYCSSCHGADKKGGAGPDLTSRAKNYKSAQIASILRKGAPPMPSFKFLSEQQIAAIAAYVRDTVAQQSFETAGIPENNEPYGFNGYNFYLDPENHPAIAPPFGTLTAIDLNTGNIVWQVPLGEDLRFKKMGIPNSGTFNRGGGIATAGGLIFIGATDDNMLRAFDQRTGKVLWEYQLPGMASSIPSTYAIGNKQYVVVSVNGEQANNFKGGYIAFAIP</sequence>
<dbReference type="KEGG" id="chk:D4L85_24385"/>
<dbReference type="InterPro" id="IPR009056">
    <property type="entry name" value="Cyt_c-like_dom"/>
</dbReference>
<keyword evidence="5" id="KW-0732">Signal</keyword>
<dbReference type="GO" id="GO:0048038">
    <property type="term" value="F:quinone binding"/>
    <property type="evidence" value="ECO:0007669"/>
    <property type="project" value="InterPro"/>
</dbReference>